<comment type="caution">
    <text evidence="4">The sequence shown here is derived from an EMBL/GenBank/DDBJ whole genome shotgun (WGS) entry which is preliminary data.</text>
</comment>
<dbReference type="GO" id="GO:0005737">
    <property type="term" value="C:cytoplasm"/>
    <property type="evidence" value="ECO:0007669"/>
    <property type="project" value="TreeGrafter"/>
</dbReference>
<organism evidence="4 5">
    <name type="scientific">Caenorhabditis bovis</name>
    <dbReference type="NCBI Taxonomy" id="2654633"/>
    <lineage>
        <taxon>Eukaryota</taxon>
        <taxon>Metazoa</taxon>
        <taxon>Ecdysozoa</taxon>
        <taxon>Nematoda</taxon>
        <taxon>Chromadorea</taxon>
        <taxon>Rhabditida</taxon>
        <taxon>Rhabditina</taxon>
        <taxon>Rhabditomorpha</taxon>
        <taxon>Rhabditoidea</taxon>
        <taxon>Rhabditidae</taxon>
        <taxon>Peloderinae</taxon>
        <taxon>Caenorhabditis</taxon>
    </lineage>
</organism>
<dbReference type="CDD" id="cd05325">
    <property type="entry name" value="carb_red_sniffer_like_SDR_c"/>
    <property type="match status" value="1"/>
</dbReference>
<dbReference type="GO" id="GO:0016491">
    <property type="term" value="F:oxidoreductase activity"/>
    <property type="evidence" value="ECO:0007669"/>
    <property type="project" value="UniProtKB-KW"/>
</dbReference>
<keyword evidence="2" id="KW-0560">Oxidoreductase</keyword>
<keyword evidence="5" id="KW-1185">Reference proteome</keyword>
<dbReference type="Proteomes" id="UP000494206">
    <property type="component" value="Unassembled WGS sequence"/>
</dbReference>
<gene>
    <name evidence="4" type="ORF">CBOVIS_LOCUS8669</name>
</gene>
<proteinExistence type="inferred from homology"/>
<name>A0A8S1ESI9_9PELO</name>
<dbReference type="InterPro" id="IPR051468">
    <property type="entry name" value="Fungal_SecMetab_SDRs"/>
</dbReference>
<dbReference type="PRINTS" id="PR00081">
    <property type="entry name" value="GDHRDH"/>
</dbReference>
<dbReference type="EMBL" id="CADEPM010000005">
    <property type="protein sequence ID" value="CAB3406617.1"/>
    <property type="molecule type" value="Genomic_DNA"/>
</dbReference>
<comment type="similarity">
    <text evidence="3">Belongs to the short-chain dehydrogenases/reductases (SDR) family.</text>
</comment>
<dbReference type="PANTHER" id="PTHR43544">
    <property type="entry name" value="SHORT-CHAIN DEHYDROGENASE/REDUCTASE"/>
    <property type="match status" value="1"/>
</dbReference>
<dbReference type="OrthoDB" id="7289984at2759"/>
<dbReference type="AlphaFoldDB" id="A0A8S1ESI9"/>
<dbReference type="Gene3D" id="3.40.50.720">
    <property type="entry name" value="NAD(P)-binding Rossmann-like Domain"/>
    <property type="match status" value="1"/>
</dbReference>
<dbReference type="Pfam" id="PF00106">
    <property type="entry name" value="adh_short"/>
    <property type="match status" value="1"/>
</dbReference>
<sequence>MAPRSVLVTGANRGIGLGIVKQLISHKDIEIIIATCRDFEKAQELKSINDHRLHVLQLDVDSDEFDWISFFWVDEIVGEKGLTVLLNNAGILLPYNVEEPIDRRTIIRQLETNSVSVAIITQKFLPLLKKAAAQRNDESVSINRAAIINISSTAASVEKIDGTFNGPLVAYRMSKSALNSFAKSCSIDLAKYHILVTSFCPGWVQTDMGGANALLTVADATKTLVDNILLLNGDHHGKFLQSDLQIIPN</sequence>
<dbReference type="PRINTS" id="PR00080">
    <property type="entry name" value="SDRFAMILY"/>
</dbReference>
<evidence type="ECO:0000256" key="2">
    <source>
        <dbReference type="ARBA" id="ARBA00023002"/>
    </source>
</evidence>
<dbReference type="PANTHER" id="PTHR43544:SF7">
    <property type="entry name" value="NADB-LER2"/>
    <property type="match status" value="1"/>
</dbReference>
<reference evidence="4 5" key="1">
    <citation type="submission" date="2020-04" db="EMBL/GenBank/DDBJ databases">
        <authorList>
            <person name="Laetsch R D."/>
            <person name="Stevens L."/>
            <person name="Kumar S."/>
            <person name="Blaxter L. M."/>
        </authorList>
    </citation>
    <scope>NUCLEOTIDE SEQUENCE [LARGE SCALE GENOMIC DNA]</scope>
</reference>
<evidence type="ECO:0000313" key="4">
    <source>
        <dbReference type="EMBL" id="CAB3406617.1"/>
    </source>
</evidence>
<dbReference type="InterPro" id="IPR036291">
    <property type="entry name" value="NAD(P)-bd_dom_sf"/>
</dbReference>
<keyword evidence="1" id="KW-0521">NADP</keyword>
<dbReference type="SUPFAM" id="SSF51735">
    <property type="entry name" value="NAD(P)-binding Rossmann-fold domains"/>
    <property type="match status" value="1"/>
</dbReference>
<protein>
    <submittedName>
        <fullName evidence="4">Uncharacterized protein</fullName>
    </submittedName>
</protein>
<dbReference type="InterPro" id="IPR002347">
    <property type="entry name" value="SDR_fam"/>
</dbReference>
<evidence type="ECO:0000256" key="3">
    <source>
        <dbReference type="RuleBase" id="RU000363"/>
    </source>
</evidence>
<evidence type="ECO:0000256" key="1">
    <source>
        <dbReference type="ARBA" id="ARBA00022857"/>
    </source>
</evidence>
<accession>A0A8S1ESI9</accession>
<evidence type="ECO:0000313" key="5">
    <source>
        <dbReference type="Proteomes" id="UP000494206"/>
    </source>
</evidence>